<reference evidence="1 2" key="1">
    <citation type="submission" date="2020-08" db="EMBL/GenBank/DDBJ databases">
        <title>Genomic Encyclopedia of Type Strains, Phase IV (KMG-V): Genome sequencing to study the core and pangenomes of soil and plant-associated prokaryotes.</title>
        <authorList>
            <person name="Whitman W."/>
        </authorList>
    </citation>
    <scope>NUCLEOTIDE SEQUENCE [LARGE SCALE GENOMIC DNA]</scope>
    <source>
        <strain evidence="1 2">SEMIA 4060</strain>
    </source>
</reference>
<comment type="caution">
    <text evidence="1">The sequence shown here is derived from an EMBL/GenBank/DDBJ whole genome shotgun (WGS) entry which is preliminary data.</text>
</comment>
<dbReference type="EMBL" id="JACHBG010000028">
    <property type="protein sequence ID" value="MBB6488921.1"/>
    <property type="molecule type" value="Genomic_DNA"/>
</dbReference>
<proteinExistence type="predicted"/>
<organism evidence="1 2">
    <name type="scientific">Rhizobium lusitanum</name>
    <dbReference type="NCBI Taxonomy" id="293958"/>
    <lineage>
        <taxon>Bacteria</taxon>
        <taxon>Pseudomonadati</taxon>
        <taxon>Pseudomonadota</taxon>
        <taxon>Alphaproteobacteria</taxon>
        <taxon>Hyphomicrobiales</taxon>
        <taxon>Rhizobiaceae</taxon>
        <taxon>Rhizobium/Agrobacterium group</taxon>
        <taxon>Rhizobium</taxon>
    </lineage>
</organism>
<accession>A0A7X0IXC7</accession>
<gene>
    <name evidence="1" type="ORF">GGD46_006244</name>
</gene>
<evidence type="ECO:0000313" key="2">
    <source>
        <dbReference type="Proteomes" id="UP000565576"/>
    </source>
</evidence>
<evidence type="ECO:0000313" key="1">
    <source>
        <dbReference type="EMBL" id="MBB6488921.1"/>
    </source>
</evidence>
<dbReference type="Proteomes" id="UP000565576">
    <property type="component" value="Unassembled WGS sequence"/>
</dbReference>
<protein>
    <submittedName>
        <fullName evidence="1">Uncharacterized protein</fullName>
    </submittedName>
</protein>
<sequence length="395" mass="45384">MGYNADPLLDEFYFQTAWSDLKNAIGFDSFNELREFGGISYLKYTLAAAFVASLCLKHEAFCRVMVKKHPEIRIEDILTISADKAGFITSIREALNSFGPNFRHYTTTTEDQAERIYEIIAITPRNANLLNNSSPALPCVIEFANDGIIKCLSGRHHQMEFLLNSLKHTYPREYDSYQQLREGSFQTAVEGLVKSSFPELDIRRNIKLRKDGRELTDVDVAVIDRRHGYLLLVQLKFQDSAARDFRADASRMARFREESLRWLDVVSAWLEEADEQMLRSAFRIPRGTQIRQIRKLVLGRHHAWSLRSVSLDNDTSFASWNQMINTVMLMEKQQGDFRTLGGVHTLLRKYVVDAPDRHHRDQAPVEYVLDKLKFSVVQTRKDEPPVSGSAETKAS</sequence>
<name>A0A7X0IXC7_9HYPH</name>
<dbReference type="AlphaFoldDB" id="A0A7X0IXC7"/>